<dbReference type="Pfam" id="PF01263">
    <property type="entry name" value="Aldose_epim"/>
    <property type="match status" value="1"/>
</dbReference>
<dbReference type="PIRSF" id="PIRSF005096">
    <property type="entry name" value="GALM"/>
    <property type="match status" value="1"/>
</dbReference>
<feature type="chain" id="PRO_5046840106" description="Aldose 1-epimerase" evidence="6">
    <location>
        <begin position="20"/>
        <end position="362"/>
    </location>
</feature>
<dbReference type="Proteomes" id="UP001057520">
    <property type="component" value="Chromosome"/>
</dbReference>
<comment type="pathway">
    <text evidence="1 5">Carbohydrate metabolism; hexose metabolism.</text>
</comment>
<dbReference type="InterPro" id="IPR008183">
    <property type="entry name" value="Aldose_1/G6P_1-epimerase"/>
</dbReference>
<evidence type="ECO:0000256" key="2">
    <source>
        <dbReference type="ARBA" id="ARBA00006206"/>
    </source>
</evidence>
<dbReference type="EC" id="5.1.3.3" evidence="5"/>
<sequence length="362" mass="38013">MKAVFLMVVGLGLASSALAAEARRETFGQIDGRPVPAVVLTNAGGVKARIIAYGAALQALETPDRDGQVADIVLGYDDVAQYVANPSYLGVTLGRYANRIAKAGFTLDGQRYALAATNGPNTLHGGQVGFGRVLWAIAELKSGDEASVTLTHVSPDGDEGFPGALSVSVTYALNDRNELAIRYSATTTRPTVVNLSNHSYFNLAGAGSGRTILDDRLTLAAERYTPVDATGIPTGELAPVAGGPFDFKAARVIGQAYDHNFVLDGTVTAEPRAVARLEDPRSGRAVQLLTTEPGLQVYTGAWLKGAGRGKGGHAYGAYEGVALEPQHFPDSPNQPAFPSVRLEPGQTYRQTSIFRLSADAAP</sequence>
<dbReference type="InterPro" id="IPR011013">
    <property type="entry name" value="Gal_mutarotase_sf_dom"/>
</dbReference>
<evidence type="ECO:0000256" key="5">
    <source>
        <dbReference type="PIRNR" id="PIRNR005096"/>
    </source>
</evidence>
<comment type="catalytic activity">
    <reaction evidence="5">
        <text>alpha-D-glucose = beta-D-glucose</text>
        <dbReference type="Rhea" id="RHEA:10264"/>
        <dbReference type="ChEBI" id="CHEBI:15903"/>
        <dbReference type="ChEBI" id="CHEBI:17925"/>
        <dbReference type="EC" id="5.1.3.3"/>
    </reaction>
</comment>
<keyword evidence="6" id="KW-0732">Signal</keyword>
<evidence type="ECO:0000256" key="4">
    <source>
        <dbReference type="ARBA" id="ARBA00023277"/>
    </source>
</evidence>
<keyword evidence="3 5" id="KW-0413">Isomerase</keyword>
<evidence type="ECO:0000256" key="6">
    <source>
        <dbReference type="SAM" id="SignalP"/>
    </source>
</evidence>
<evidence type="ECO:0000313" key="8">
    <source>
        <dbReference type="Proteomes" id="UP001057520"/>
    </source>
</evidence>
<reference evidence="7 8" key="1">
    <citation type="submission" date="2022-04" db="EMBL/GenBank/DDBJ databases">
        <title>Genome sequence of soybean root-associated Caulobacter segnis RL271.</title>
        <authorList>
            <person name="Longley R."/>
            <person name="Bonito G."/>
            <person name="Trigodet F."/>
            <person name="Crosson S."/>
            <person name="Fiebig A."/>
        </authorList>
    </citation>
    <scope>NUCLEOTIDE SEQUENCE [LARGE SCALE GENOMIC DNA]</scope>
    <source>
        <strain evidence="7 8">RL271</strain>
    </source>
</reference>
<dbReference type="CDD" id="cd09019">
    <property type="entry name" value="galactose_mutarotase_like"/>
    <property type="match status" value="1"/>
</dbReference>
<dbReference type="Gene3D" id="2.70.98.10">
    <property type="match status" value="1"/>
</dbReference>
<keyword evidence="8" id="KW-1185">Reference proteome</keyword>
<dbReference type="InterPro" id="IPR014718">
    <property type="entry name" value="GH-type_carb-bd"/>
</dbReference>
<name>A0ABY4ZUE7_9CAUL</name>
<gene>
    <name evidence="7" type="ORF">MZV50_01455</name>
</gene>
<dbReference type="NCBIfam" id="NF008277">
    <property type="entry name" value="PRK11055.1"/>
    <property type="match status" value="1"/>
</dbReference>
<feature type="signal peptide" evidence="6">
    <location>
        <begin position="1"/>
        <end position="19"/>
    </location>
</feature>
<evidence type="ECO:0000256" key="1">
    <source>
        <dbReference type="ARBA" id="ARBA00005028"/>
    </source>
</evidence>
<evidence type="ECO:0000256" key="3">
    <source>
        <dbReference type="ARBA" id="ARBA00023235"/>
    </source>
</evidence>
<accession>A0ABY4ZUE7</accession>
<dbReference type="PANTHER" id="PTHR10091">
    <property type="entry name" value="ALDOSE-1-EPIMERASE"/>
    <property type="match status" value="1"/>
</dbReference>
<dbReference type="SUPFAM" id="SSF74650">
    <property type="entry name" value="Galactose mutarotase-like"/>
    <property type="match status" value="1"/>
</dbReference>
<keyword evidence="4 5" id="KW-0119">Carbohydrate metabolism</keyword>
<evidence type="ECO:0000313" key="7">
    <source>
        <dbReference type="EMBL" id="USQ96290.1"/>
    </source>
</evidence>
<dbReference type="PANTHER" id="PTHR10091:SF0">
    <property type="entry name" value="GALACTOSE MUTAROTASE"/>
    <property type="match status" value="1"/>
</dbReference>
<comment type="similarity">
    <text evidence="2 5">Belongs to the aldose epimerase family.</text>
</comment>
<dbReference type="InterPro" id="IPR015443">
    <property type="entry name" value="Aldose_1-epimerase"/>
</dbReference>
<dbReference type="InterPro" id="IPR047215">
    <property type="entry name" value="Galactose_mutarotase-like"/>
</dbReference>
<proteinExistence type="inferred from homology"/>
<organism evidence="7 8">
    <name type="scientific">Caulobacter segnis</name>
    <dbReference type="NCBI Taxonomy" id="88688"/>
    <lineage>
        <taxon>Bacteria</taxon>
        <taxon>Pseudomonadati</taxon>
        <taxon>Pseudomonadota</taxon>
        <taxon>Alphaproteobacteria</taxon>
        <taxon>Caulobacterales</taxon>
        <taxon>Caulobacteraceae</taxon>
        <taxon>Caulobacter</taxon>
    </lineage>
</organism>
<protein>
    <recommendedName>
        <fullName evidence="5">Aldose 1-epimerase</fullName>
        <ecNumber evidence="5">5.1.3.3</ecNumber>
    </recommendedName>
</protein>
<dbReference type="EMBL" id="CP096040">
    <property type="protein sequence ID" value="USQ96290.1"/>
    <property type="molecule type" value="Genomic_DNA"/>
</dbReference>